<dbReference type="AlphaFoldDB" id="A0A2P5I4K1"/>
<proteinExistence type="predicted"/>
<evidence type="ECO:0000256" key="1">
    <source>
        <dbReference type="SAM" id="SignalP"/>
    </source>
</evidence>
<dbReference type="OrthoDB" id="5319191at2759"/>
<feature type="signal peptide" evidence="1">
    <location>
        <begin position="1"/>
        <end position="22"/>
    </location>
</feature>
<feature type="chain" id="PRO_5015106783" evidence="1">
    <location>
        <begin position="23"/>
        <end position="468"/>
    </location>
</feature>
<dbReference type="Proteomes" id="UP000094444">
    <property type="component" value="Unassembled WGS sequence"/>
</dbReference>
<keyword evidence="1" id="KW-0732">Signal</keyword>
<sequence>MLFTNQALTAALLQALGTAALSQDPTLVGKSATPARQAVPPENFTADPSIGSFASRGDLPFTDSPHFRVYNATGRPTMDSVKMQGALDMLEAAYSCFVDTLGWRSTGLSFWDDAGDDGPWNKTNLYSQDPPEVTTVPSEGTKVVRALGVDDRAGMIWLGVIDRWISEPNVTIAVFGRGLTYQEKYLTSRAPIYAWAHTVGDWVADTYMTSPLCADSRSKYSQPTYDTTIDLNTVIGRSFKPIVAGTLNSSNHNQAWPFLSFLTYNPDKFRGLGTNTVRDFLRMCFEDRMKAGKGVYVVESPLNYIARLSTSATIQQVVGRYWARMAYVDIGHPTAQSVFLSQRAGLDYSNLDSQGDGVYRVKAGRQPKYMGSNIIPLKTSGAGNVTAMIASQGSYTATLAVRDTSSGASRYVDFSRGSAWTLLGSSEEASVVVAHTPGFIDYDPFNIGPGGGVDIGLDYNLTLTGATA</sequence>
<gene>
    <name evidence="2" type="ORF">DHEL01_v204195</name>
</gene>
<reference evidence="2" key="1">
    <citation type="submission" date="2017-09" db="EMBL/GenBank/DDBJ databases">
        <title>Polyketide synthases of a Diaporthe helianthi virulent isolate.</title>
        <authorList>
            <person name="Baroncelli R."/>
        </authorList>
    </citation>
    <scope>NUCLEOTIDE SEQUENCE [LARGE SCALE GENOMIC DNA]</scope>
    <source>
        <strain evidence="2">7/96</strain>
    </source>
</reference>
<evidence type="ECO:0000313" key="2">
    <source>
        <dbReference type="EMBL" id="POS77418.1"/>
    </source>
</evidence>
<comment type="caution">
    <text evidence="2">The sequence shown here is derived from an EMBL/GenBank/DDBJ whole genome shotgun (WGS) entry which is preliminary data.</text>
</comment>
<organism evidence="2 3">
    <name type="scientific">Diaporthe helianthi</name>
    <dbReference type="NCBI Taxonomy" id="158607"/>
    <lineage>
        <taxon>Eukaryota</taxon>
        <taxon>Fungi</taxon>
        <taxon>Dikarya</taxon>
        <taxon>Ascomycota</taxon>
        <taxon>Pezizomycotina</taxon>
        <taxon>Sordariomycetes</taxon>
        <taxon>Sordariomycetidae</taxon>
        <taxon>Diaporthales</taxon>
        <taxon>Diaporthaceae</taxon>
        <taxon>Diaporthe</taxon>
    </lineage>
</organism>
<protein>
    <submittedName>
        <fullName evidence="2">Uncharacterized protein</fullName>
    </submittedName>
</protein>
<dbReference type="EMBL" id="MAVT02000272">
    <property type="protein sequence ID" value="POS77418.1"/>
    <property type="molecule type" value="Genomic_DNA"/>
</dbReference>
<accession>A0A2P5I4K1</accession>
<name>A0A2P5I4K1_DIAHE</name>
<evidence type="ECO:0000313" key="3">
    <source>
        <dbReference type="Proteomes" id="UP000094444"/>
    </source>
</evidence>
<keyword evidence="3" id="KW-1185">Reference proteome</keyword>
<dbReference type="InParanoid" id="A0A2P5I4K1"/>